<keyword evidence="1" id="KW-0472">Membrane</keyword>
<gene>
    <name evidence="2" type="ORF">C6Y53_00245</name>
</gene>
<organism evidence="2 3">
    <name type="scientific">Pukyongiella litopenaei</name>
    <dbReference type="NCBI Taxonomy" id="2605946"/>
    <lineage>
        <taxon>Bacteria</taxon>
        <taxon>Pseudomonadati</taxon>
        <taxon>Pseudomonadota</taxon>
        <taxon>Alphaproteobacteria</taxon>
        <taxon>Rhodobacterales</taxon>
        <taxon>Paracoccaceae</taxon>
        <taxon>Pukyongiella</taxon>
    </lineage>
</organism>
<dbReference type="Proteomes" id="UP000237655">
    <property type="component" value="Chromosome"/>
</dbReference>
<feature type="transmembrane region" description="Helical" evidence="1">
    <location>
        <begin position="23"/>
        <end position="41"/>
    </location>
</feature>
<dbReference type="KEGG" id="thas:C6Y53_00245"/>
<keyword evidence="1" id="KW-0812">Transmembrane</keyword>
<keyword evidence="1" id="KW-1133">Transmembrane helix</keyword>
<accession>A0A2S0MUM5</accession>
<sequence length="98" mass="10661">MAQGPPPVFLERQNYRSRRLRDAARLLPLAGALLFLLPLLWPRAGQPAGADDPVRMSDAIVYVFAIWAGLIVAVGLFGLAVRRWGQSEPPAARGDGLE</sequence>
<protein>
    <submittedName>
        <fullName evidence="2">Uncharacterized protein</fullName>
    </submittedName>
</protein>
<evidence type="ECO:0000313" key="3">
    <source>
        <dbReference type="Proteomes" id="UP000237655"/>
    </source>
</evidence>
<keyword evidence="3" id="KW-1185">Reference proteome</keyword>
<dbReference type="EMBL" id="CP027665">
    <property type="protein sequence ID" value="AVO39562.1"/>
    <property type="molecule type" value="Genomic_DNA"/>
</dbReference>
<reference evidence="3" key="1">
    <citation type="submission" date="2018-03" db="EMBL/GenBank/DDBJ databases">
        <title>Genomic analysis of the strain SH-1 isolated from shrimp intestine.</title>
        <authorList>
            <person name="Kim Y.-S."/>
            <person name="Kim S.-E."/>
            <person name="Kim K.-H."/>
        </authorList>
    </citation>
    <scope>NUCLEOTIDE SEQUENCE [LARGE SCALE GENOMIC DNA]</scope>
    <source>
        <strain evidence="3">SH-1</strain>
    </source>
</reference>
<evidence type="ECO:0000256" key="1">
    <source>
        <dbReference type="SAM" id="Phobius"/>
    </source>
</evidence>
<name>A0A2S0MUM5_9RHOB</name>
<proteinExistence type="predicted"/>
<evidence type="ECO:0000313" key="2">
    <source>
        <dbReference type="EMBL" id="AVO39562.1"/>
    </source>
</evidence>
<feature type="transmembrane region" description="Helical" evidence="1">
    <location>
        <begin position="61"/>
        <end position="81"/>
    </location>
</feature>
<dbReference type="AlphaFoldDB" id="A0A2S0MUM5"/>